<keyword evidence="3" id="KW-1185">Reference proteome</keyword>
<feature type="compositionally biased region" description="Basic and acidic residues" evidence="1">
    <location>
        <begin position="371"/>
        <end position="380"/>
    </location>
</feature>
<dbReference type="RefSeq" id="WP_260643938.1">
    <property type="nucleotide sequence ID" value="NZ_CP104003.1"/>
</dbReference>
<feature type="region of interest" description="Disordered" evidence="1">
    <location>
        <begin position="143"/>
        <end position="174"/>
    </location>
</feature>
<dbReference type="InterPro" id="IPR027417">
    <property type="entry name" value="P-loop_NTPase"/>
</dbReference>
<organism evidence="2 3">
    <name type="scientific">Salinirubellus salinus</name>
    <dbReference type="NCBI Taxonomy" id="1364945"/>
    <lineage>
        <taxon>Archaea</taxon>
        <taxon>Methanobacteriati</taxon>
        <taxon>Methanobacteriota</taxon>
        <taxon>Stenosarchaea group</taxon>
        <taxon>Halobacteria</taxon>
        <taxon>Halobacteriales</taxon>
        <taxon>Natronomonadaceae</taxon>
        <taxon>Salinirubellus</taxon>
    </lineage>
</organism>
<evidence type="ECO:0000313" key="3">
    <source>
        <dbReference type="Proteomes" id="UP001057580"/>
    </source>
</evidence>
<dbReference type="Proteomes" id="UP001057580">
    <property type="component" value="Chromosome"/>
</dbReference>
<protein>
    <recommendedName>
        <fullName evidence="4">ATP-binding protein</fullName>
    </recommendedName>
</protein>
<gene>
    <name evidence="2" type="ORF">N0B31_11115</name>
</gene>
<feature type="compositionally biased region" description="Pro residues" evidence="1">
    <location>
        <begin position="922"/>
        <end position="938"/>
    </location>
</feature>
<name>A0A9E7UD98_9EURY</name>
<reference evidence="2" key="1">
    <citation type="submission" date="2022-09" db="EMBL/GenBank/DDBJ databases">
        <title>Diverse halophilic archaea isolated from saline environments.</title>
        <authorList>
            <person name="Cui H.-L."/>
        </authorList>
    </citation>
    <scope>NUCLEOTIDE SEQUENCE</scope>
    <source>
        <strain evidence="2">ZS-35-S2</strain>
    </source>
</reference>
<evidence type="ECO:0000313" key="2">
    <source>
        <dbReference type="EMBL" id="UWM56824.1"/>
    </source>
</evidence>
<feature type="region of interest" description="Disordered" evidence="1">
    <location>
        <begin position="355"/>
        <end position="383"/>
    </location>
</feature>
<dbReference type="InterPro" id="IPR051162">
    <property type="entry name" value="T4SS_component"/>
</dbReference>
<evidence type="ECO:0000256" key="1">
    <source>
        <dbReference type="SAM" id="MobiDB-lite"/>
    </source>
</evidence>
<sequence>MIDHESGGSSQADARLDGENASNAHDATSSDTRPYLHVRPTDTPLEPKTLVGQLERLHRAVEVTNSGASGIRDALFETTTLRGALGLDETTPVRLEVLLVAPGGPEPTLEYYLGCEPVSQLDTIERLAGQLFPAGYEITRTERSATEGLSCRSTGNGGGSDQPEDTAGAADPTPVRAIQWQGRGERRQDWQTRLTPYDAFENPEHRDSTAPPLADVASLLAESPYPAVYQALVEPFEDYTWAVELREYDLKEGVETWGGKLAAFIFGTPSERKAMREAKRSYERRQHKDAGYSDSVYRREYDTGTTRHLDADERNYSRFTESRLADLETKDATHAFAVTARAVVCKPDFDQHTSQVVPPAATDGAATAAEGEVRPTTHLDDDADREEAVASESVSIGDGSLDALTSALRSAFEHAGGEHYHLEGKDVDSERAWSALRNREHAAPDHDRFMTKLPWTQNRSACIVTDPTTLSLFTLCSGATLPEPARRALAPTPAEQRAHQPLSTEQVRRYRTTGFTLGHLLDHNDEAGDLLALPPELQSLHMAIFGPTGVGKSTLFDRAMIDNRAATDGADISLLPKGDGMASELLQAHYARYGNLNDVYYFDCSRVLPAMGFFDIRADLKAGIPRETAVDDRITHYVEIVKGLMGADSYGEAKRSPDVITYLLKALFDPVNGSDAFSHAALQQAARRLRSRQAPPPVVDDELADLLAGVVEANGDTFQAIMQGVLTRIEKVPADRRLARLFGYVAPASDAEAETEGATPHFDLDALLNERATIIIDTGGLRDDAQRAVTLVVLSQLWAALRRRAARDDDDDDRPLVNCYIEEAATVADTGLLSELLSQSRSFGLSITLAMQFPRQLQAASQRAYDEVLNDVGTILAGPVRYDPQLAERLATDEIDDTAMAARMRGLRPGQWLASLPAPFGGTPPQPCLLASPSPPRGHPASDESLDRTEQVLYEAAAARCRHRTVQEAGIPISTTQRYTADGEPTDPADPRDDDARRPRVDTPLPYTTRFPSGLRYDAERHAIVCEHCEATYDPGPEGMRRALECHPNGSTNPDDVPITELTLKLSANERHDTGYTDAQLMFLQAVYNAQQGRYQAPEFDLVFDSMLRLQEYVGIESEAVDELLDAGVLSHGGDHPHRLYTVTSEGRALLNEGHRRGIAFGHGTGDLGESSQHTLGVEAGRRYLETHYLDDADSPVVEVVPYYEVNHDADEPSGNADRLDIVGLDREGEVVVAIEVERINNDLAAAAPADYDKIAACEPEEAIWITMTQSDGHKLLRALNDPLDGEPRVTQTYAEATPLQQFRIDQPGFTGIYPLTWIRDRMAE</sequence>
<feature type="region of interest" description="Disordered" evidence="1">
    <location>
        <begin position="917"/>
        <end position="945"/>
    </location>
</feature>
<evidence type="ECO:0008006" key="4">
    <source>
        <dbReference type="Google" id="ProtNLM"/>
    </source>
</evidence>
<feature type="compositionally biased region" description="Basic and acidic residues" evidence="1">
    <location>
        <begin position="989"/>
        <end position="1001"/>
    </location>
</feature>
<dbReference type="PANTHER" id="PTHR30121">
    <property type="entry name" value="UNCHARACTERIZED PROTEIN YJGR-RELATED"/>
    <property type="match status" value="1"/>
</dbReference>
<dbReference type="EMBL" id="CP104003">
    <property type="protein sequence ID" value="UWM56824.1"/>
    <property type="molecule type" value="Genomic_DNA"/>
</dbReference>
<dbReference type="Gene3D" id="3.40.50.300">
    <property type="entry name" value="P-loop containing nucleotide triphosphate hydrolases"/>
    <property type="match status" value="1"/>
</dbReference>
<accession>A0A9E7UD98</accession>
<dbReference type="GeneID" id="74942979"/>
<feature type="region of interest" description="Disordered" evidence="1">
    <location>
        <begin position="969"/>
        <end position="1009"/>
    </location>
</feature>
<dbReference type="SUPFAM" id="SSF52540">
    <property type="entry name" value="P-loop containing nucleoside triphosphate hydrolases"/>
    <property type="match status" value="1"/>
</dbReference>
<dbReference type="PANTHER" id="PTHR30121:SF6">
    <property type="entry name" value="SLR6007 PROTEIN"/>
    <property type="match status" value="1"/>
</dbReference>
<feature type="compositionally biased region" description="Low complexity" evidence="1">
    <location>
        <begin position="356"/>
        <end position="370"/>
    </location>
</feature>
<proteinExistence type="predicted"/>
<feature type="region of interest" description="Disordered" evidence="1">
    <location>
        <begin position="1"/>
        <end position="46"/>
    </location>
</feature>
<dbReference type="KEGG" id="ssai:N0B31_11115"/>
<feature type="compositionally biased region" description="Polar residues" evidence="1">
    <location>
        <begin position="20"/>
        <end position="32"/>
    </location>
</feature>